<accession>A0ACB9VU61</accession>
<evidence type="ECO:0000313" key="2">
    <source>
        <dbReference type="Proteomes" id="UP001057452"/>
    </source>
</evidence>
<reference evidence="1" key="1">
    <citation type="submission" date="2022-05" db="EMBL/GenBank/DDBJ databases">
        <title>Chromosome-level genome of Chaenocephalus aceratus.</title>
        <authorList>
            <person name="Park H."/>
        </authorList>
    </citation>
    <scope>NUCLEOTIDE SEQUENCE</scope>
    <source>
        <strain evidence="1">KU_202001</strain>
    </source>
</reference>
<comment type="caution">
    <text evidence="1">The sequence shown here is derived from an EMBL/GenBank/DDBJ whole genome shotgun (WGS) entry which is preliminary data.</text>
</comment>
<organism evidence="1 2">
    <name type="scientific">Chaenocephalus aceratus</name>
    <name type="common">Blackfin icefish</name>
    <name type="synonym">Chaenichthys aceratus</name>
    <dbReference type="NCBI Taxonomy" id="36190"/>
    <lineage>
        <taxon>Eukaryota</taxon>
        <taxon>Metazoa</taxon>
        <taxon>Chordata</taxon>
        <taxon>Craniata</taxon>
        <taxon>Vertebrata</taxon>
        <taxon>Euteleostomi</taxon>
        <taxon>Actinopterygii</taxon>
        <taxon>Neopterygii</taxon>
        <taxon>Teleostei</taxon>
        <taxon>Neoteleostei</taxon>
        <taxon>Acanthomorphata</taxon>
        <taxon>Eupercaria</taxon>
        <taxon>Perciformes</taxon>
        <taxon>Notothenioidei</taxon>
        <taxon>Channichthyidae</taxon>
        <taxon>Chaenocephalus</taxon>
    </lineage>
</organism>
<dbReference type="Proteomes" id="UP001057452">
    <property type="component" value="Chromosome 15"/>
</dbReference>
<dbReference type="EMBL" id="CM043799">
    <property type="protein sequence ID" value="KAI4803827.1"/>
    <property type="molecule type" value="Genomic_DNA"/>
</dbReference>
<protein>
    <submittedName>
        <fullName evidence="1">Uncharacterized protein</fullName>
    </submittedName>
</protein>
<proteinExistence type="predicted"/>
<name>A0ACB9VU61_CHAAC</name>
<sequence length="106" mass="11361">MVDLDQCTHATINGCDKEQQGWNQGRVSLSPIRRDLGNEESEQRRRVGTGHILHSAAPGCPRLKVAPHLCHFGPGIVWAGGQGQGNICSTSEGLALCPEGLPLRNP</sequence>
<keyword evidence="2" id="KW-1185">Reference proteome</keyword>
<gene>
    <name evidence="1" type="ORF">KUCAC02_025475</name>
</gene>
<evidence type="ECO:0000313" key="1">
    <source>
        <dbReference type="EMBL" id="KAI4803827.1"/>
    </source>
</evidence>